<protein>
    <recommendedName>
        <fullName evidence="4">YHS domain-containing protein</fullName>
    </recommendedName>
</protein>
<dbReference type="Proteomes" id="UP000186720">
    <property type="component" value="Unassembled WGS sequence"/>
</dbReference>
<keyword evidence="1" id="KW-0732">Signal</keyword>
<evidence type="ECO:0008006" key="4">
    <source>
        <dbReference type="Google" id="ProtNLM"/>
    </source>
</evidence>
<reference evidence="2 3" key="1">
    <citation type="submission" date="2016-11" db="EMBL/GenBank/DDBJ databases">
        <title>Whole Genome Sequencing of Mucilaginibacter polytrichastri RG4-7(T) isolated from the moss sample.</title>
        <authorList>
            <person name="Li Y."/>
        </authorList>
    </citation>
    <scope>NUCLEOTIDE SEQUENCE [LARGE SCALE GENOMIC DNA]</scope>
    <source>
        <strain evidence="2 3">RG4-7</strain>
    </source>
</reference>
<gene>
    <name evidence="2" type="ORF">RG47T_3544</name>
</gene>
<proteinExistence type="predicted"/>
<evidence type="ECO:0000256" key="1">
    <source>
        <dbReference type="SAM" id="SignalP"/>
    </source>
</evidence>
<dbReference type="AlphaFoldDB" id="A0A1Q6A243"/>
<accession>A0A1Q6A243</accession>
<feature type="signal peptide" evidence="1">
    <location>
        <begin position="1"/>
        <end position="20"/>
    </location>
</feature>
<keyword evidence="3" id="KW-1185">Reference proteome</keyword>
<evidence type="ECO:0000313" key="3">
    <source>
        <dbReference type="Proteomes" id="UP000186720"/>
    </source>
</evidence>
<dbReference type="EMBL" id="MPPL01000001">
    <property type="protein sequence ID" value="OKS88080.1"/>
    <property type="molecule type" value="Genomic_DNA"/>
</dbReference>
<sequence>MKKLFTILLFSVITVGIASAQDQTGLRKKQYNIDKSGLAIKGYDPVSYFTTQKAIEGKSEFSLTEQGVTYHFASAQNRDLFKGEPAKYEPQYGGWCAYAMGATGEKVDVDPGTFKLLDGKLYLFYNAFFNNTKKTWNKDEKNLKTKADANWTKINR</sequence>
<dbReference type="STRING" id="1302689.RG47T_3544"/>
<dbReference type="NCBIfam" id="NF041384">
    <property type="entry name" value="YHS_seleno_dom"/>
    <property type="match status" value="1"/>
</dbReference>
<organism evidence="2 3">
    <name type="scientific">Mucilaginibacter polytrichastri</name>
    <dbReference type="NCBI Taxonomy" id="1302689"/>
    <lineage>
        <taxon>Bacteria</taxon>
        <taxon>Pseudomonadati</taxon>
        <taxon>Bacteroidota</taxon>
        <taxon>Sphingobacteriia</taxon>
        <taxon>Sphingobacteriales</taxon>
        <taxon>Sphingobacteriaceae</taxon>
        <taxon>Mucilaginibacter</taxon>
    </lineage>
</organism>
<evidence type="ECO:0000313" key="2">
    <source>
        <dbReference type="EMBL" id="OKS88080.1"/>
    </source>
</evidence>
<dbReference type="RefSeq" id="WP_074490620.1">
    <property type="nucleotide sequence ID" value="NZ_FPAM01000010.1"/>
</dbReference>
<name>A0A1Q6A243_9SPHI</name>
<feature type="chain" id="PRO_5010330336" description="YHS domain-containing protein" evidence="1">
    <location>
        <begin position="21"/>
        <end position="156"/>
    </location>
</feature>
<dbReference type="OrthoDB" id="344729at2"/>
<comment type="caution">
    <text evidence="2">The sequence shown here is derived from an EMBL/GenBank/DDBJ whole genome shotgun (WGS) entry which is preliminary data.</text>
</comment>